<dbReference type="SUPFAM" id="SSF55874">
    <property type="entry name" value="ATPase domain of HSP90 chaperone/DNA topoisomerase II/histidine kinase"/>
    <property type="match status" value="1"/>
</dbReference>
<keyword evidence="9" id="KW-0902">Two-component regulatory system</keyword>
<dbReference type="PANTHER" id="PTHR45436">
    <property type="entry name" value="SENSOR HISTIDINE KINASE YKOH"/>
    <property type="match status" value="1"/>
</dbReference>
<keyword evidence="7" id="KW-0418">Kinase</keyword>
<reference evidence="14 15" key="2">
    <citation type="submission" date="2024-03" db="EMBL/GenBank/DDBJ databases">
        <title>The Genome Sequence of Enterococcus sp. DIV0205d.</title>
        <authorList>
            <consortium name="The Broad Institute Genomics Platform"/>
            <consortium name="The Broad Institute Microbial Omics Core"/>
            <consortium name="The Broad Institute Genomic Center for Infectious Diseases"/>
            <person name="Earl A."/>
            <person name="Manson A."/>
            <person name="Gilmore M."/>
            <person name="Schwartman J."/>
            <person name="Shea T."/>
            <person name="Abouelleil A."/>
            <person name="Cao P."/>
            <person name="Chapman S."/>
            <person name="Cusick C."/>
            <person name="Young S."/>
            <person name="Neafsey D."/>
            <person name="Nusbaum C."/>
            <person name="Birren B."/>
        </authorList>
    </citation>
    <scope>NUCLEOTIDE SEQUENCE [LARGE SCALE GENOMIC DNA]</scope>
    <source>
        <strain evidence="14 15">7F3_DIV0205</strain>
    </source>
</reference>
<evidence type="ECO:0000256" key="10">
    <source>
        <dbReference type="ARBA" id="ARBA00023136"/>
    </source>
</evidence>
<feature type="transmembrane region" description="Helical" evidence="11">
    <location>
        <begin position="81"/>
        <end position="100"/>
    </location>
</feature>
<comment type="catalytic activity">
    <reaction evidence="1">
        <text>ATP + protein L-histidine = ADP + protein N-phospho-L-histidine.</text>
        <dbReference type="EC" id="2.7.13.3"/>
    </reaction>
</comment>
<dbReference type="InterPro" id="IPR005467">
    <property type="entry name" value="His_kinase_dom"/>
</dbReference>
<dbReference type="InterPro" id="IPR050428">
    <property type="entry name" value="TCS_sensor_his_kinase"/>
</dbReference>
<evidence type="ECO:0000256" key="5">
    <source>
        <dbReference type="ARBA" id="ARBA00022679"/>
    </source>
</evidence>
<dbReference type="InterPro" id="IPR003594">
    <property type="entry name" value="HATPase_dom"/>
</dbReference>
<proteinExistence type="predicted"/>
<evidence type="ECO:0000256" key="11">
    <source>
        <dbReference type="SAM" id="Phobius"/>
    </source>
</evidence>
<evidence type="ECO:0000256" key="9">
    <source>
        <dbReference type="ARBA" id="ARBA00023012"/>
    </source>
</evidence>
<dbReference type="PROSITE" id="PS50109">
    <property type="entry name" value="HIS_KIN"/>
    <property type="match status" value="1"/>
</dbReference>
<keyword evidence="8 11" id="KW-1133">Transmembrane helix</keyword>
<keyword evidence="6 11" id="KW-0812">Transmembrane</keyword>
<dbReference type="PROSITE" id="PS50885">
    <property type="entry name" value="HAMP"/>
    <property type="match status" value="1"/>
</dbReference>
<dbReference type="InterPro" id="IPR004358">
    <property type="entry name" value="Sig_transdc_His_kin-like_C"/>
</dbReference>
<dbReference type="Gene3D" id="1.10.287.130">
    <property type="match status" value="1"/>
</dbReference>
<dbReference type="RefSeq" id="WP_086312136.1">
    <property type="nucleotide sequence ID" value="NZ_CP147244.1"/>
</dbReference>
<dbReference type="AlphaFoldDB" id="A0AAQ3WEV5"/>
<evidence type="ECO:0000256" key="2">
    <source>
        <dbReference type="ARBA" id="ARBA00004370"/>
    </source>
</evidence>
<name>A0AAQ3WEV5_9ENTE</name>
<keyword evidence="15" id="KW-1185">Reference proteome</keyword>
<evidence type="ECO:0000313" key="15">
    <source>
        <dbReference type="Proteomes" id="UP000194948"/>
    </source>
</evidence>
<protein>
    <recommendedName>
        <fullName evidence="3">histidine kinase</fullName>
        <ecNumber evidence="3">2.7.13.3</ecNumber>
    </recommendedName>
</protein>
<dbReference type="Proteomes" id="UP000194948">
    <property type="component" value="Chromosome"/>
</dbReference>
<dbReference type="EMBL" id="CP147244">
    <property type="protein sequence ID" value="WYK02273.1"/>
    <property type="molecule type" value="Genomic_DNA"/>
</dbReference>
<dbReference type="GO" id="GO:0000155">
    <property type="term" value="F:phosphorelay sensor kinase activity"/>
    <property type="evidence" value="ECO:0007669"/>
    <property type="project" value="InterPro"/>
</dbReference>
<dbReference type="CDD" id="cd00082">
    <property type="entry name" value="HisKA"/>
    <property type="match status" value="1"/>
</dbReference>
<evidence type="ECO:0000256" key="1">
    <source>
        <dbReference type="ARBA" id="ARBA00000085"/>
    </source>
</evidence>
<evidence type="ECO:0000259" key="12">
    <source>
        <dbReference type="PROSITE" id="PS50109"/>
    </source>
</evidence>
<evidence type="ECO:0000313" key="14">
    <source>
        <dbReference type="EMBL" id="WYK02273.1"/>
    </source>
</evidence>
<dbReference type="EC" id="2.7.13.3" evidence="3"/>
<dbReference type="PANTHER" id="PTHR45436:SF5">
    <property type="entry name" value="SENSOR HISTIDINE KINASE TRCS"/>
    <property type="match status" value="1"/>
</dbReference>
<dbReference type="Pfam" id="PF02518">
    <property type="entry name" value="HATPase_c"/>
    <property type="match status" value="1"/>
</dbReference>
<dbReference type="Gene3D" id="6.10.340.10">
    <property type="match status" value="1"/>
</dbReference>
<dbReference type="SMART" id="SM00387">
    <property type="entry name" value="HATPase_c"/>
    <property type="match status" value="1"/>
</dbReference>
<gene>
    <name evidence="14" type="ORF">A5821_003416</name>
</gene>
<dbReference type="InterPro" id="IPR003661">
    <property type="entry name" value="HisK_dim/P_dom"/>
</dbReference>
<dbReference type="Pfam" id="PF00512">
    <property type="entry name" value="HisKA"/>
    <property type="match status" value="1"/>
</dbReference>
<dbReference type="SUPFAM" id="SSF47384">
    <property type="entry name" value="Homodimeric domain of signal transducing histidine kinase"/>
    <property type="match status" value="1"/>
</dbReference>
<dbReference type="InterPro" id="IPR036890">
    <property type="entry name" value="HATPase_C_sf"/>
</dbReference>
<dbReference type="GO" id="GO:0005886">
    <property type="term" value="C:plasma membrane"/>
    <property type="evidence" value="ECO:0007669"/>
    <property type="project" value="TreeGrafter"/>
</dbReference>
<evidence type="ECO:0000256" key="6">
    <source>
        <dbReference type="ARBA" id="ARBA00022692"/>
    </source>
</evidence>
<comment type="subcellular location">
    <subcellularLocation>
        <location evidence="2">Membrane</location>
    </subcellularLocation>
</comment>
<reference evidence="15" key="1">
    <citation type="submission" date="2017-05" db="EMBL/GenBank/DDBJ databases">
        <title>The Genome Sequence of EEnterococcus faecalis 9F2_4866.</title>
        <authorList>
            <consortium name="The Broad Institute Genomics Platform"/>
            <consortium name="The Broad Institute Genomic Center for Infectious Diseases"/>
            <person name="Earl A."/>
            <person name="Manson A."/>
            <person name="Schwartman J."/>
            <person name="Gilmore M."/>
            <person name="Abouelleil A."/>
            <person name="Cao P."/>
            <person name="Chapman S."/>
            <person name="Cusick C."/>
            <person name="Shea T."/>
            <person name="Young S."/>
            <person name="Neafsey D."/>
            <person name="Nusbaum C."/>
            <person name="Birren B."/>
        </authorList>
    </citation>
    <scope>NUCLEOTIDE SEQUENCE [LARGE SCALE GENOMIC DNA]</scope>
    <source>
        <strain evidence="15">7F3_DIV0205</strain>
    </source>
</reference>
<feature type="domain" description="HAMP" evidence="13">
    <location>
        <begin position="101"/>
        <end position="155"/>
    </location>
</feature>
<evidence type="ECO:0000256" key="3">
    <source>
        <dbReference type="ARBA" id="ARBA00012438"/>
    </source>
</evidence>
<dbReference type="CDD" id="cd00075">
    <property type="entry name" value="HATPase"/>
    <property type="match status" value="1"/>
</dbReference>
<dbReference type="InterPro" id="IPR003660">
    <property type="entry name" value="HAMP_dom"/>
</dbReference>
<keyword evidence="5" id="KW-0808">Transferase</keyword>
<dbReference type="Gene3D" id="3.30.565.10">
    <property type="entry name" value="Histidine kinase-like ATPase, C-terminal domain"/>
    <property type="match status" value="1"/>
</dbReference>
<organism evidence="14 15">
    <name type="scientific">Candidatus Enterococcus palustris</name>
    <dbReference type="NCBI Taxonomy" id="1834189"/>
    <lineage>
        <taxon>Bacteria</taxon>
        <taxon>Bacillati</taxon>
        <taxon>Bacillota</taxon>
        <taxon>Bacilli</taxon>
        <taxon>Lactobacillales</taxon>
        <taxon>Enterococcaceae</taxon>
        <taxon>Enterococcus</taxon>
    </lineage>
</organism>
<evidence type="ECO:0000256" key="7">
    <source>
        <dbReference type="ARBA" id="ARBA00022777"/>
    </source>
</evidence>
<sequence>MSLQKQITLLVSSLLVGMSLIMLLFSVSGANKNFSLERLTHIAPEMADSSTEATVSELTPKEGNELGATLAKARKAFSSKIILVWLIVIIIGTIITYKLVGKSLGSLVNLQKTMLNVSTRNIGKQIDINQKQPQEVKELSLSFNEMSARLDESFIKQKNFVNNAAHELKTPLAVIITYTQLLQMNLNENDYESKKMTDAILSSCDKFSITLEQLLILANDNLLQLTDQINIDELIHDVFIGLKTQATEKQIHLQKKSAKNSQFKGNQAMLAVAVKNLVENAIKYGDEESSVTVTVNTFGKNLIVEVRNNGQEILEEELESIFEPFYRGKKINNQAIGNGLGLALVKKIIQSHSGEVSCSIQSKAACFCFSIPIQNV</sequence>
<evidence type="ECO:0000256" key="8">
    <source>
        <dbReference type="ARBA" id="ARBA00022989"/>
    </source>
</evidence>
<evidence type="ECO:0000259" key="13">
    <source>
        <dbReference type="PROSITE" id="PS50885"/>
    </source>
</evidence>
<keyword evidence="10 11" id="KW-0472">Membrane</keyword>
<keyword evidence="4" id="KW-0597">Phosphoprotein</keyword>
<evidence type="ECO:0000256" key="4">
    <source>
        <dbReference type="ARBA" id="ARBA00022553"/>
    </source>
</evidence>
<dbReference type="PRINTS" id="PR00344">
    <property type="entry name" value="BCTRLSENSOR"/>
</dbReference>
<accession>A0AAQ3WEV5</accession>
<dbReference type="InterPro" id="IPR036097">
    <property type="entry name" value="HisK_dim/P_sf"/>
</dbReference>
<dbReference type="SMART" id="SM00388">
    <property type="entry name" value="HisKA"/>
    <property type="match status" value="1"/>
</dbReference>
<feature type="transmembrane region" description="Helical" evidence="11">
    <location>
        <begin position="6"/>
        <end position="27"/>
    </location>
</feature>
<feature type="domain" description="Histidine kinase" evidence="12">
    <location>
        <begin position="163"/>
        <end position="375"/>
    </location>
</feature>